<keyword evidence="4" id="KW-1185">Reference proteome</keyword>
<evidence type="ECO:0000256" key="1">
    <source>
        <dbReference type="SAM" id="Coils"/>
    </source>
</evidence>
<dbReference type="SUPFAM" id="SSF90257">
    <property type="entry name" value="Myosin rod fragments"/>
    <property type="match status" value="1"/>
</dbReference>
<dbReference type="Proteomes" id="UP000326944">
    <property type="component" value="Chromosome"/>
</dbReference>
<reference evidence="3 4" key="1">
    <citation type="submission" date="2019-09" db="EMBL/GenBank/DDBJ databases">
        <title>Sulfurimonas gotlandica sp. nov., a chemoautotrophic and psychrotolerant epsilonproteobacterium isolated from a pelagic redoxcline, and an emended description of the genus Sulfurimonas.</title>
        <authorList>
            <person name="Wang S."/>
            <person name="Jiang L."/>
            <person name="Shao S."/>
        </authorList>
    </citation>
    <scope>NUCLEOTIDE SEQUENCE [LARGE SCALE GENOMIC DNA]</scope>
    <source>
        <strain evidence="3 4">GYSZ_1</strain>
    </source>
</reference>
<dbReference type="RefSeq" id="WP_152307116.1">
    <property type="nucleotide sequence ID" value="NZ_CP043617.1"/>
</dbReference>
<dbReference type="OrthoDB" id="5333610at2"/>
<protein>
    <submittedName>
        <fullName evidence="3">Uncharacterized protein</fullName>
    </submittedName>
</protein>
<keyword evidence="2" id="KW-0812">Transmembrane</keyword>
<dbReference type="KEGG" id="sulg:FJR48_05310"/>
<keyword evidence="2" id="KW-0472">Membrane</keyword>
<keyword evidence="1" id="KW-0175">Coiled coil</keyword>
<feature type="coiled-coil region" evidence="1">
    <location>
        <begin position="321"/>
        <end position="370"/>
    </location>
</feature>
<keyword evidence="2" id="KW-1133">Transmembrane helix</keyword>
<dbReference type="EMBL" id="CP043617">
    <property type="protein sequence ID" value="QFR49173.1"/>
    <property type="molecule type" value="Genomic_DNA"/>
</dbReference>
<proteinExistence type="predicted"/>
<feature type="transmembrane region" description="Helical" evidence="2">
    <location>
        <begin position="31"/>
        <end position="50"/>
    </location>
</feature>
<sequence>MFSIDIVISFAFMALLFLRQISIIKHENKINYAPLMIGIGAISSVIHFIIHPEYKDIILLLRESSFPLLVSLILYIVMNIIHQTIESKQKRLQHEFTQTLIEQITQLKQYTTELEVKINDSQKTDLKAQEELRKKFKEDIQALDTIKSNQNIFLEMFDEMKALNKGVEKAFRDFADVEMPSLDDVVHKHIDLIRISEQDHFNKLNSLLQNIVQNKGDISKDLDDVKATMVQIQNLAKNISDAIVTNTVSKMANISKAFEEQISTLKSHSESLNTALYESENKISHISKESEVLLTQMSLSSKKMDEMQEQSSNLSDMYVKLRALMNDIETLRADYVKAQSQLSMLSRELRESQEDDINNIKEQMEDLIVLLTGKIDNSLEKLHKHYHISNEELSQSVQMLAKKAQLQKGYGETNV</sequence>
<evidence type="ECO:0000313" key="4">
    <source>
        <dbReference type="Proteomes" id="UP000326944"/>
    </source>
</evidence>
<feature type="transmembrane region" description="Helical" evidence="2">
    <location>
        <begin position="6"/>
        <end position="24"/>
    </location>
</feature>
<organism evidence="3 4">
    <name type="scientific">Sulfurimonas lithotrophica</name>
    <dbReference type="NCBI Taxonomy" id="2590022"/>
    <lineage>
        <taxon>Bacteria</taxon>
        <taxon>Pseudomonadati</taxon>
        <taxon>Campylobacterota</taxon>
        <taxon>Epsilonproteobacteria</taxon>
        <taxon>Campylobacterales</taxon>
        <taxon>Sulfurimonadaceae</taxon>
        <taxon>Sulfurimonas</taxon>
    </lineage>
</organism>
<accession>A0A5P8P0D8</accession>
<name>A0A5P8P0D8_9BACT</name>
<evidence type="ECO:0000256" key="2">
    <source>
        <dbReference type="SAM" id="Phobius"/>
    </source>
</evidence>
<gene>
    <name evidence="3" type="ORF">FJR48_05310</name>
</gene>
<feature type="transmembrane region" description="Helical" evidence="2">
    <location>
        <begin position="65"/>
        <end position="81"/>
    </location>
</feature>
<dbReference type="AlphaFoldDB" id="A0A5P8P0D8"/>
<evidence type="ECO:0000313" key="3">
    <source>
        <dbReference type="EMBL" id="QFR49173.1"/>
    </source>
</evidence>